<dbReference type="SUPFAM" id="SSF48508">
    <property type="entry name" value="Nuclear receptor ligand-binding domain"/>
    <property type="match status" value="1"/>
</dbReference>
<dbReference type="SUPFAM" id="SSF57716">
    <property type="entry name" value="Glucocorticoid receptor-like (DNA-binding domain)"/>
    <property type="match status" value="1"/>
</dbReference>
<comment type="similarity">
    <text evidence="2 11">Belongs to the nuclear hormone receptor family.</text>
</comment>
<dbReference type="PROSITE" id="PS51030">
    <property type="entry name" value="NUCLEAR_REC_DBD_2"/>
    <property type="match status" value="1"/>
</dbReference>
<keyword evidence="4 11" id="KW-0863">Zinc-finger</keyword>
<evidence type="ECO:0000256" key="1">
    <source>
        <dbReference type="ARBA" id="ARBA00004123"/>
    </source>
</evidence>
<dbReference type="PANTHER" id="PTHR46011:SF4">
    <property type="entry name" value="NUCLEAR HORMONE RECEPTOR FAMILY MEMBER NHR-43"/>
    <property type="match status" value="1"/>
</dbReference>
<dbReference type="InterPro" id="IPR013088">
    <property type="entry name" value="Znf_NHR/GATA"/>
</dbReference>
<keyword evidence="7 11" id="KW-0238">DNA-binding</keyword>
<keyword evidence="6 11" id="KW-0805">Transcription regulation</keyword>
<evidence type="ECO:0000313" key="15">
    <source>
        <dbReference type="WBParaSite" id="MBELARI_LOCUS16557.1"/>
    </source>
</evidence>
<evidence type="ECO:0000256" key="10">
    <source>
        <dbReference type="ARBA" id="ARBA00023242"/>
    </source>
</evidence>
<dbReference type="PRINTS" id="PR00047">
    <property type="entry name" value="STROIDFINGER"/>
</dbReference>
<dbReference type="Pfam" id="PF00105">
    <property type="entry name" value="zf-C4"/>
    <property type="match status" value="1"/>
</dbReference>
<dbReference type="Proteomes" id="UP000887575">
    <property type="component" value="Unassembled WGS sequence"/>
</dbReference>
<dbReference type="CDD" id="cd06960">
    <property type="entry name" value="NR_DBD_HNF4A"/>
    <property type="match status" value="1"/>
</dbReference>
<name>A0AAF3ERB8_9BILA</name>
<evidence type="ECO:0000256" key="11">
    <source>
        <dbReference type="RuleBase" id="RU004334"/>
    </source>
</evidence>
<protein>
    <submittedName>
        <fullName evidence="15">Uncharacterized protein</fullName>
    </submittedName>
</protein>
<evidence type="ECO:0000256" key="6">
    <source>
        <dbReference type="ARBA" id="ARBA00023015"/>
    </source>
</evidence>
<evidence type="ECO:0000259" key="13">
    <source>
        <dbReference type="PROSITE" id="PS51843"/>
    </source>
</evidence>
<dbReference type="Gene3D" id="1.10.565.10">
    <property type="entry name" value="Retinoid X Receptor"/>
    <property type="match status" value="1"/>
</dbReference>
<dbReference type="InterPro" id="IPR001723">
    <property type="entry name" value="Nuclear_hrmn_rcpt"/>
</dbReference>
<keyword evidence="14" id="KW-1185">Reference proteome</keyword>
<evidence type="ECO:0000313" key="14">
    <source>
        <dbReference type="Proteomes" id="UP000887575"/>
    </source>
</evidence>
<evidence type="ECO:0000256" key="3">
    <source>
        <dbReference type="ARBA" id="ARBA00022723"/>
    </source>
</evidence>
<evidence type="ECO:0000256" key="4">
    <source>
        <dbReference type="ARBA" id="ARBA00022771"/>
    </source>
</evidence>
<keyword evidence="8 11" id="KW-0804">Transcription</keyword>
<keyword evidence="10 11" id="KW-0539">Nucleus</keyword>
<dbReference type="PRINTS" id="PR00398">
    <property type="entry name" value="STRDHORMONER"/>
</dbReference>
<dbReference type="InterPro" id="IPR000536">
    <property type="entry name" value="Nucl_hrmn_rcpt_lig-bd"/>
</dbReference>
<dbReference type="InterPro" id="IPR035500">
    <property type="entry name" value="NHR-like_dom_sf"/>
</dbReference>
<dbReference type="InterPro" id="IPR049636">
    <property type="entry name" value="HNF4-like_DBD"/>
</dbReference>
<keyword evidence="9 11" id="KW-0675">Receptor</keyword>
<sequence length="425" mass="49831">MVWQYYREQEFCGMEIAEYTIEPTIASPVKLCRVCDDKSDGAHFGVESCRACAAFFRRSVVMRKKYICRQGGENCQINKTVRCMCRCCRFNKCLKMGMMKDAVQSPRDQIGKRSEQQQQQYAEIKQEHADSTSGYYDPLHCEQPLLDSWDVYITEEVAMPILKKIQAGYNELRARRAQYRYEVPMEPITMDTDLNVPRRITHKHGFRMLAHDNENIVKFMRSSFPRLNEFDQLQRKVLYRSCFASYMLFDSAYRTYLQSGDENDRWYISDGNYIDMADVGYYYSAFEGSSLSHADASSFSLFRPTFSMFVRNILQPMKLLRMTDMEFFALIALTFYSHGADGGTGETDQKAMEVRDAILRELTFYYTRFACFKDYPLRMAQVMLMLPSIHRITTRFREDVEINKLFNTDFGDEKIYDLINGKGQI</sequence>
<evidence type="ECO:0000256" key="7">
    <source>
        <dbReference type="ARBA" id="ARBA00023125"/>
    </source>
</evidence>
<dbReference type="GO" id="GO:0003700">
    <property type="term" value="F:DNA-binding transcription factor activity"/>
    <property type="evidence" value="ECO:0007669"/>
    <property type="project" value="InterPro"/>
</dbReference>
<dbReference type="SMART" id="SM00399">
    <property type="entry name" value="ZnF_C4"/>
    <property type="match status" value="1"/>
</dbReference>
<dbReference type="WBParaSite" id="MBELARI_LOCUS16557.1">
    <property type="protein sequence ID" value="MBELARI_LOCUS16557.1"/>
    <property type="gene ID" value="MBELARI_LOCUS16557"/>
</dbReference>
<proteinExistence type="inferred from homology"/>
<accession>A0AAF3ERB8</accession>
<dbReference type="GO" id="GO:0000978">
    <property type="term" value="F:RNA polymerase II cis-regulatory region sequence-specific DNA binding"/>
    <property type="evidence" value="ECO:0007669"/>
    <property type="project" value="InterPro"/>
</dbReference>
<feature type="domain" description="Nuclear receptor" evidence="12">
    <location>
        <begin position="29"/>
        <end position="105"/>
    </location>
</feature>
<dbReference type="PROSITE" id="PS00031">
    <property type="entry name" value="NUCLEAR_REC_DBD_1"/>
    <property type="match status" value="1"/>
</dbReference>
<evidence type="ECO:0000256" key="5">
    <source>
        <dbReference type="ARBA" id="ARBA00022833"/>
    </source>
</evidence>
<keyword evidence="5 11" id="KW-0862">Zinc</keyword>
<dbReference type="GO" id="GO:0005634">
    <property type="term" value="C:nucleus"/>
    <property type="evidence" value="ECO:0007669"/>
    <property type="project" value="UniProtKB-SubCell"/>
</dbReference>
<dbReference type="PROSITE" id="PS51843">
    <property type="entry name" value="NR_LBD"/>
    <property type="match status" value="1"/>
</dbReference>
<evidence type="ECO:0000259" key="12">
    <source>
        <dbReference type="PROSITE" id="PS51030"/>
    </source>
</evidence>
<dbReference type="AlphaFoldDB" id="A0AAF3ERB8"/>
<dbReference type="GO" id="GO:0008270">
    <property type="term" value="F:zinc ion binding"/>
    <property type="evidence" value="ECO:0007669"/>
    <property type="project" value="UniProtKB-KW"/>
</dbReference>
<evidence type="ECO:0000256" key="9">
    <source>
        <dbReference type="ARBA" id="ARBA00023170"/>
    </source>
</evidence>
<dbReference type="Pfam" id="PF00104">
    <property type="entry name" value="Hormone_recep"/>
    <property type="match status" value="1"/>
</dbReference>
<dbReference type="PANTHER" id="PTHR46011">
    <property type="entry name" value="NUCLEAR HORMONE RECEPTOR FAMILY MEMBER NHR-86-RELATED"/>
    <property type="match status" value="1"/>
</dbReference>
<dbReference type="SMART" id="SM00430">
    <property type="entry name" value="HOLI"/>
    <property type="match status" value="1"/>
</dbReference>
<reference evidence="15" key="1">
    <citation type="submission" date="2024-02" db="UniProtKB">
        <authorList>
            <consortium name="WormBaseParasite"/>
        </authorList>
    </citation>
    <scope>IDENTIFICATION</scope>
</reference>
<evidence type="ECO:0000256" key="2">
    <source>
        <dbReference type="ARBA" id="ARBA00005993"/>
    </source>
</evidence>
<feature type="domain" description="NR LBD" evidence="13">
    <location>
        <begin position="154"/>
        <end position="422"/>
    </location>
</feature>
<dbReference type="Gene3D" id="3.30.50.10">
    <property type="entry name" value="Erythroid Transcription Factor GATA-1, subunit A"/>
    <property type="match status" value="1"/>
</dbReference>
<comment type="subcellular location">
    <subcellularLocation>
        <location evidence="1 11">Nucleus</location>
    </subcellularLocation>
</comment>
<dbReference type="GO" id="GO:0006357">
    <property type="term" value="P:regulation of transcription by RNA polymerase II"/>
    <property type="evidence" value="ECO:0007669"/>
    <property type="project" value="TreeGrafter"/>
</dbReference>
<organism evidence="14 15">
    <name type="scientific">Mesorhabditis belari</name>
    <dbReference type="NCBI Taxonomy" id="2138241"/>
    <lineage>
        <taxon>Eukaryota</taxon>
        <taxon>Metazoa</taxon>
        <taxon>Ecdysozoa</taxon>
        <taxon>Nematoda</taxon>
        <taxon>Chromadorea</taxon>
        <taxon>Rhabditida</taxon>
        <taxon>Rhabditina</taxon>
        <taxon>Rhabditomorpha</taxon>
        <taxon>Rhabditoidea</taxon>
        <taxon>Rhabditidae</taxon>
        <taxon>Mesorhabditinae</taxon>
        <taxon>Mesorhabditis</taxon>
    </lineage>
</organism>
<evidence type="ECO:0000256" key="8">
    <source>
        <dbReference type="ARBA" id="ARBA00023163"/>
    </source>
</evidence>
<keyword evidence="3 11" id="KW-0479">Metal-binding</keyword>
<dbReference type="InterPro" id="IPR001628">
    <property type="entry name" value="Znf_hrmn_rcpt"/>
</dbReference>